<dbReference type="GO" id="GO:0031386">
    <property type="term" value="F:protein tag activity"/>
    <property type="evidence" value="ECO:0000318"/>
    <property type="project" value="GO_Central"/>
</dbReference>
<proteinExistence type="predicted"/>
<dbReference type="AlphaFoldDB" id="G7LHV7"/>
<dbReference type="STRING" id="3880.G7LHV7"/>
<dbReference type="OMA" id="SPPDDVC"/>
<dbReference type="Pfam" id="PF11976">
    <property type="entry name" value="Rad60-SLD"/>
    <property type="match status" value="1"/>
</dbReference>
<reference evidence="2 4" key="1">
    <citation type="journal article" date="2011" name="Nature">
        <title>The Medicago genome provides insight into the evolution of rhizobial symbioses.</title>
        <authorList>
            <person name="Young N.D."/>
            <person name="Debelle F."/>
            <person name="Oldroyd G.E."/>
            <person name="Geurts R."/>
            <person name="Cannon S.B."/>
            <person name="Udvardi M.K."/>
            <person name="Benedito V.A."/>
            <person name="Mayer K.F."/>
            <person name="Gouzy J."/>
            <person name="Schoof H."/>
            <person name="Van de Peer Y."/>
            <person name="Proost S."/>
            <person name="Cook D.R."/>
            <person name="Meyers B.C."/>
            <person name="Spannagl M."/>
            <person name="Cheung F."/>
            <person name="De Mita S."/>
            <person name="Krishnakumar V."/>
            <person name="Gundlach H."/>
            <person name="Zhou S."/>
            <person name="Mudge J."/>
            <person name="Bharti A.K."/>
            <person name="Murray J.D."/>
            <person name="Naoumkina M.A."/>
            <person name="Rosen B."/>
            <person name="Silverstein K.A."/>
            <person name="Tang H."/>
            <person name="Rombauts S."/>
            <person name="Zhao P.X."/>
            <person name="Zhou P."/>
            <person name="Barbe V."/>
            <person name="Bardou P."/>
            <person name="Bechner M."/>
            <person name="Bellec A."/>
            <person name="Berger A."/>
            <person name="Berges H."/>
            <person name="Bidwell S."/>
            <person name="Bisseling T."/>
            <person name="Choisne N."/>
            <person name="Couloux A."/>
            <person name="Denny R."/>
            <person name="Deshpande S."/>
            <person name="Dai X."/>
            <person name="Doyle J.J."/>
            <person name="Dudez A.M."/>
            <person name="Farmer A.D."/>
            <person name="Fouteau S."/>
            <person name="Franken C."/>
            <person name="Gibelin C."/>
            <person name="Gish J."/>
            <person name="Goldstein S."/>
            <person name="Gonzalez A.J."/>
            <person name="Green P.J."/>
            <person name="Hallab A."/>
            <person name="Hartog M."/>
            <person name="Hua A."/>
            <person name="Humphray S.J."/>
            <person name="Jeong D.H."/>
            <person name="Jing Y."/>
            <person name="Jocker A."/>
            <person name="Kenton S.M."/>
            <person name="Kim D.J."/>
            <person name="Klee K."/>
            <person name="Lai H."/>
            <person name="Lang C."/>
            <person name="Lin S."/>
            <person name="Macmil S.L."/>
            <person name="Magdelenat G."/>
            <person name="Matthews L."/>
            <person name="McCorrison J."/>
            <person name="Monaghan E.L."/>
            <person name="Mun J.H."/>
            <person name="Najar F.Z."/>
            <person name="Nicholson C."/>
            <person name="Noirot C."/>
            <person name="O'Bleness M."/>
            <person name="Paule C.R."/>
            <person name="Poulain J."/>
            <person name="Prion F."/>
            <person name="Qin B."/>
            <person name="Qu C."/>
            <person name="Retzel E.F."/>
            <person name="Riddle C."/>
            <person name="Sallet E."/>
            <person name="Samain S."/>
            <person name="Samson N."/>
            <person name="Sanders I."/>
            <person name="Saurat O."/>
            <person name="Scarpelli C."/>
            <person name="Schiex T."/>
            <person name="Segurens B."/>
            <person name="Severin A.J."/>
            <person name="Sherrier D.J."/>
            <person name="Shi R."/>
            <person name="Sims S."/>
            <person name="Singer S.R."/>
            <person name="Sinharoy S."/>
            <person name="Sterck L."/>
            <person name="Viollet A."/>
            <person name="Wang B.B."/>
            <person name="Wang K."/>
            <person name="Wang M."/>
            <person name="Wang X."/>
            <person name="Warfsmann J."/>
            <person name="Weissenbach J."/>
            <person name="White D.D."/>
            <person name="White J.D."/>
            <person name="Wiley G.B."/>
            <person name="Wincker P."/>
            <person name="Xing Y."/>
            <person name="Yang L."/>
            <person name="Yao Z."/>
            <person name="Ying F."/>
            <person name="Zhai J."/>
            <person name="Zhou L."/>
            <person name="Zuber A."/>
            <person name="Denarie J."/>
            <person name="Dixon R.A."/>
            <person name="May G.D."/>
            <person name="Schwartz D.C."/>
            <person name="Rogers J."/>
            <person name="Quetier F."/>
            <person name="Town C.D."/>
            <person name="Roe B.A."/>
        </authorList>
    </citation>
    <scope>NUCLEOTIDE SEQUENCE [LARGE SCALE GENOMIC DNA]</scope>
    <source>
        <strain evidence="2">A17</strain>
        <strain evidence="3 4">cv. Jemalong A17</strain>
    </source>
</reference>
<dbReference type="Proteomes" id="UP000002051">
    <property type="component" value="Chromosome 8"/>
</dbReference>
<dbReference type="HOGENOM" id="CLU_148322_4_0_1"/>
<dbReference type="InterPro" id="IPR022617">
    <property type="entry name" value="Rad60/SUMO-like_dom"/>
</dbReference>
<evidence type="ECO:0000313" key="4">
    <source>
        <dbReference type="Proteomes" id="UP000002051"/>
    </source>
</evidence>
<accession>G7LHV7</accession>
<feature type="domain" description="Rad60/SUMO-like" evidence="1">
    <location>
        <begin position="30"/>
        <end position="97"/>
    </location>
</feature>
<keyword evidence="4" id="KW-1185">Reference proteome</keyword>
<dbReference type="SUPFAM" id="SSF54236">
    <property type="entry name" value="Ubiquitin-like"/>
    <property type="match status" value="1"/>
</dbReference>
<dbReference type="GO" id="GO:0044389">
    <property type="term" value="F:ubiquitin-like protein ligase binding"/>
    <property type="evidence" value="ECO:0000318"/>
    <property type="project" value="GO_Central"/>
</dbReference>
<dbReference type="eggNOG" id="KOG1769">
    <property type="taxonomic scope" value="Eukaryota"/>
</dbReference>
<dbReference type="PANTHER" id="PTHR10562">
    <property type="entry name" value="SMALL UBIQUITIN-RELATED MODIFIER"/>
    <property type="match status" value="1"/>
</dbReference>
<dbReference type="EnsemblPlants" id="AET04151">
    <property type="protein sequence ID" value="AET04151"/>
    <property type="gene ID" value="MTR_8g085340"/>
</dbReference>
<dbReference type="PaxDb" id="3880-AET04151"/>
<dbReference type="Gene3D" id="3.10.20.90">
    <property type="entry name" value="Phosphatidylinositol 3-kinase Catalytic Subunit, Chain A, domain 1"/>
    <property type="match status" value="1"/>
</dbReference>
<name>G7LHV7_MEDTR</name>
<reference evidence="3" key="3">
    <citation type="submission" date="2015-04" db="UniProtKB">
        <authorList>
            <consortium name="EnsemblPlants"/>
        </authorList>
    </citation>
    <scope>IDENTIFICATION</scope>
    <source>
        <strain evidence="3">cv. Jemalong A17</strain>
    </source>
</reference>
<sequence>MASNGILGNKRKASERDEVTEDGIVHIEFGIRGQDGNEQHFKVNQDKFLITAFQQYCKKMKLQYATINFLLDEKSIQGNRQTPKMLNLKNGDTIDAMKHQSGGGVVAMCMIDDHKSRKFIVRKHHKQASIL</sequence>
<dbReference type="GO" id="GO:0016925">
    <property type="term" value="P:protein sumoylation"/>
    <property type="evidence" value="ECO:0000318"/>
    <property type="project" value="GO_Central"/>
</dbReference>
<gene>
    <name evidence="2" type="ordered locus">MTR_8g085340</name>
</gene>
<dbReference type="InterPro" id="IPR029071">
    <property type="entry name" value="Ubiquitin-like_domsf"/>
</dbReference>
<organism evidence="2 4">
    <name type="scientific">Medicago truncatula</name>
    <name type="common">Barrel medic</name>
    <name type="synonym">Medicago tribuloides</name>
    <dbReference type="NCBI Taxonomy" id="3880"/>
    <lineage>
        <taxon>Eukaryota</taxon>
        <taxon>Viridiplantae</taxon>
        <taxon>Streptophyta</taxon>
        <taxon>Embryophyta</taxon>
        <taxon>Tracheophyta</taxon>
        <taxon>Spermatophyta</taxon>
        <taxon>Magnoliopsida</taxon>
        <taxon>eudicotyledons</taxon>
        <taxon>Gunneridae</taxon>
        <taxon>Pentapetalae</taxon>
        <taxon>rosids</taxon>
        <taxon>fabids</taxon>
        <taxon>Fabales</taxon>
        <taxon>Fabaceae</taxon>
        <taxon>Papilionoideae</taxon>
        <taxon>50 kb inversion clade</taxon>
        <taxon>NPAAA clade</taxon>
        <taxon>Hologalegina</taxon>
        <taxon>IRL clade</taxon>
        <taxon>Trifolieae</taxon>
        <taxon>Medicago</taxon>
    </lineage>
</organism>
<evidence type="ECO:0000313" key="2">
    <source>
        <dbReference type="EMBL" id="AET04151.1"/>
    </source>
</evidence>
<dbReference type="EMBL" id="CM001224">
    <property type="protein sequence ID" value="AET04151.1"/>
    <property type="molecule type" value="Genomic_DNA"/>
</dbReference>
<protein>
    <submittedName>
        <fullName evidence="2">Ubiquitin-like Rad60 SUMO-like protein</fullName>
    </submittedName>
</protein>
<dbReference type="GO" id="GO:0005634">
    <property type="term" value="C:nucleus"/>
    <property type="evidence" value="ECO:0000318"/>
    <property type="project" value="GO_Central"/>
</dbReference>
<evidence type="ECO:0000313" key="3">
    <source>
        <dbReference type="EnsemblPlants" id="AET04151"/>
    </source>
</evidence>
<reference evidence="2 4" key="2">
    <citation type="journal article" date="2014" name="BMC Genomics">
        <title>An improved genome release (version Mt4.0) for the model legume Medicago truncatula.</title>
        <authorList>
            <person name="Tang H."/>
            <person name="Krishnakumar V."/>
            <person name="Bidwell S."/>
            <person name="Rosen B."/>
            <person name="Chan A."/>
            <person name="Zhou S."/>
            <person name="Gentzbittel L."/>
            <person name="Childs K.L."/>
            <person name="Yandell M."/>
            <person name="Gundlach H."/>
            <person name="Mayer K.F."/>
            <person name="Schwartz D.C."/>
            <person name="Town C.D."/>
        </authorList>
    </citation>
    <scope>GENOME REANNOTATION</scope>
    <source>
        <strain evidence="3 4">cv. Jemalong A17</strain>
    </source>
</reference>
<evidence type="ECO:0000259" key="1">
    <source>
        <dbReference type="Pfam" id="PF11976"/>
    </source>
</evidence>